<keyword evidence="2" id="KW-1185">Reference proteome</keyword>
<reference evidence="1 2" key="1">
    <citation type="submission" date="2021-06" db="EMBL/GenBank/DDBJ databases">
        <title>Caerostris darwini draft genome.</title>
        <authorList>
            <person name="Kono N."/>
            <person name="Arakawa K."/>
        </authorList>
    </citation>
    <scope>NUCLEOTIDE SEQUENCE [LARGE SCALE GENOMIC DNA]</scope>
</reference>
<accession>A0AAV4T7A7</accession>
<dbReference type="AlphaFoldDB" id="A0AAV4T7A7"/>
<dbReference type="EMBL" id="BPLQ01009220">
    <property type="protein sequence ID" value="GIY42548.1"/>
    <property type="molecule type" value="Genomic_DNA"/>
</dbReference>
<evidence type="ECO:0000313" key="1">
    <source>
        <dbReference type="EMBL" id="GIY42548.1"/>
    </source>
</evidence>
<name>A0AAV4T7A7_9ARAC</name>
<proteinExistence type="predicted"/>
<gene>
    <name evidence="1" type="ORF">CDAR_211211</name>
</gene>
<evidence type="ECO:0000313" key="2">
    <source>
        <dbReference type="Proteomes" id="UP001054837"/>
    </source>
</evidence>
<dbReference type="Proteomes" id="UP001054837">
    <property type="component" value="Unassembled WGS sequence"/>
</dbReference>
<sequence>MNEVQLLLAQLSRISRKWITLLFRSCKCTTNIPESIGYRVNSFLHIMSKRRVCENTGILDMELVENQLYEANEECELHHDIVITFIADVETHNSAEIIH</sequence>
<organism evidence="1 2">
    <name type="scientific">Caerostris darwini</name>
    <dbReference type="NCBI Taxonomy" id="1538125"/>
    <lineage>
        <taxon>Eukaryota</taxon>
        <taxon>Metazoa</taxon>
        <taxon>Ecdysozoa</taxon>
        <taxon>Arthropoda</taxon>
        <taxon>Chelicerata</taxon>
        <taxon>Arachnida</taxon>
        <taxon>Araneae</taxon>
        <taxon>Araneomorphae</taxon>
        <taxon>Entelegynae</taxon>
        <taxon>Araneoidea</taxon>
        <taxon>Araneidae</taxon>
        <taxon>Caerostris</taxon>
    </lineage>
</organism>
<protein>
    <submittedName>
        <fullName evidence="1">Uncharacterized protein</fullName>
    </submittedName>
</protein>
<comment type="caution">
    <text evidence="1">The sequence shown here is derived from an EMBL/GenBank/DDBJ whole genome shotgun (WGS) entry which is preliminary data.</text>
</comment>